<accession>A0A0G1LM56</accession>
<comment type="caution">
    <text evidence="1">The sequence shown here is derived from an EMBL/GenBank/DDBJ whole genome shotgun (WGS) entry which is preliminary data.</text>
</comment>
<name>A0A0G1LM56_9BACT</name>
<organism evidence="1 2">
    <name type="scientific">Candidatus Uhrbacteria bacterium GW2011_GWF2_44_350</name>
    <dbReference type="NCBI Taxonomy" id="1619000"/>
    <lineage>
        <taxon>Bacteria</taxon>
        <taxon>Candidatus Uhriibacteriota</taxon>
    </lineage>
</organism>
<gene>
    <name evidence="1" type="ORF">UW63_C0044G0002</name>
</gene>
<dbReference type="EMBL" id="LCJB01000044">
    <property type="protein sequence ID" value="KKT69837.1"/>
    <property type="molecule type" value="Genomic_DNA"/>
</dbReference>
<protein>
    <submittedName>
        <fullName evidence="1">Uncharacterized protein</fullName>
    </submittedName>
</protein>
<evidence type="ECO:0000313" key="2">
    <source>
        <dbReference type="Proteomes" id="UP000034154"/>
    </source>
</evidence>
<proteinExistence type="predicted"/>
<reference evidence="1 2" key="1">
    <citation type="journal article" date="2015" name="Nature">
        <title>rRNA introns, odd ribosomes, and small enigmatic genomes across a large radiation of phyla.</title>
        <authorList>
            <person name="Brown C.T."/>
            <person name="Hug L.A."/>
            <person name="Thomas B.C."/>
            <person name="Sharon I."/>
            <person name="Castelle C.J."/>
            <person name="Singh A."/>
            <person name="Wilkins M.J."/>
            <person name="Williams K.H."/>
            <person name="Banfield J.F."/>
        </authorList>
    </citation>
    <scope>NUCLEOTIDE SEQUENCE [LARGE SCALE GENOMIC DNA]</scope>
</reference>
<dbReference type="AlphaFoldDB" id="A0A0G1LM56"/>
<evidence type="ECO:0000313" key="1">
    <source>
        <dbReference type="EMBL" id="KKT69837.1"/>
    </source>
</evidence>
<sequence length="194" mass="21737">MFHAVIASATRSNLLRLTVFEEIASSHRNHDPRNDRNKVLSSHPSMTTNQLLALQSNTTLLVKNDPFEYKGRAEITLDGGEIIFWLFSDEAAFVSINPVTDEVVFFRQTESELEGDEEGALFEGEPFELSCKDHGTVSVITDEASLEEEDILDFTDYENKEGEIVRVVENSSTGDSQVYTGIVLVEEETKVVED</sequence>
<dbReference type="Proteomes" id="UP000034154">
    <property type="component" value="Unassembled WGS sequence"/>
</dbReference>